<dbReference type="AlphaFoldDB" id="A0A0F0KHX3"/>
<dbReference type="EC" id="4.1.1.86" evidence="8"/>
<accession>A0A0F0KHX3</accession>
<dbReference type="GO" id="GO:0019752">
    <property type="term" value="P:carboxylic acid metabolic process"/>
    <property type="evidence" value="ECO:0007669"/>
    <property type="project" value="InterPro"/>
</dbReference>
<dbReference type="EMBL" id="JYIV01000028">
    <property type="protein sequence ID" value="KJL20507.1"/>
    <property type="molecule type" value="Genomic_DNA"/>
</dbReference>
<dbReference type="InterPro" id="IPR021115">
    <property type="entry name" value="Pyridoxal-P_BS"/>
</dbReference>
<evidence type="ECO:0000256" key="1">
    <source>
        <dbReference type="ARBA" id="ARBA00001933"/>
    </source>
</evidence>
<dbReference type="Proteomes" id="UP000033725">
    <property type="component" value="Unassembled WGS sequence"/>
</dbReference>
<dbReference type="InterPro" id="IPR015422">
    <property type="entry name" value="PyrdxlP-dep_Trfase_small"/>
</dbReference>
<proteinExistence type="inferred from homology"/>
<feature type="modified residue" description="N6-(pyridoxal phosphate)lysine" evidence="6">
    <location>
        <position position="293"/>
    </location>
</feature>
<keyword evidence="4 6" id="KW-0663">Pyridoxal phosphate</keyword>
<dbReference type="Gene3D" id="3.90.1150.10">
    <property type="entry name" value="Aspartate Aminotransferase, domain 1"/>
    <property type="match status" value="1"/>
</dbReference>
<dbReference type="InterPro" id="IPR015424">
    <property type="entry name" value="PyrdxlP-dep_Trfase"/>
</dbReference>
<dbReference type="SUPFAM" id="SSF53383">
    <property type="entry name" value="PLP-dependent transferases"/>
    <property type="match status" value="1"/>
</dbReference>
<organism evidence="8 9">
    <name type="scientific">Microbacterium oxydans</name>
    <dbReference type="NCBI Taxonomy" id="82380"/>
    <lineage>
        <taxon>Bacteria</taxon>
        <taxon>Bacillati</taxon>
        <taxon>Actinomycetota</taxon>
        <taxon>Actinomycetes</taxon>
        <taxon>Micrococcales</taxon>
        <taxon>Microbacteriaceae</taxon>
        <taxon>Microbacterium</taxon>
    </lineage>
</organism>
<dbReference type="InterPro" id="IPR010977">
    <property type="entry name" value="Aromatic_deC"/>
</dbReference>
<evidence type="ECO:0000256" key="7">
    <source>
        <dbReference type="RuleBase" id="RU000382"/>
    </source>
</evidence>
<dbReference type="PANTHER" id="PTHR11999">
    <property type="entry name" value="GROUP II PYRIDOXAL-5-PHOSPHATE DECARBOXYLASE"/>
    <property type="match status" value="1"/>
</dbReference>
<dbReference type="Gene3D" id="3.40.640.10">
    <property type="entry name" value="Type I PLP-dependent aspartate aminotransferase-like (Major domain)"/>
    <property type="match status" value="1"/>
</dbReference>
<dbReference type="PATRIC" id="fig|82380.10.peg.2737"/>
<sequence>MDAVRMHAASPESTAIVDAVLDYSRRRMLAADVPLDKPQSEAELNRLVGATITDAGLGAARALSVFEHVLAPACLTTSHPLYLSFIPTAPTMAAIAFDLVVSASGLYGGSWLEGAGAVHAENEVLSWLASEFGLPDTAGGVFVQGGTIGNLSALVAAREAAKARLIAAGKELPTRWKIVCSVEAHSSNKSAARVMDADVLLVPAGEDGVLRAEGVREALAEHGDEICAVVATGGSTNFGIVDDIAGIAALKDEFDFWLHIDGAYGLTAMLAPEARHLFAGVERADSVIVDPHKWLFAPFDCCALIYRDPDSGRRAHTQHAEYLDILTDVDEFSPSDYSIQLTRRPRGLPMWFSVATYGVTAYRDAVSAGLALTRRIADEIARRPELRLVRNPQLSIVVFEREGWERADYDRWSAALLDSQRAFVVPSSHAGRPNTRFAILNPLTTFEDLVGILDTMK</sequence>
<evidence type="ECO:0000313" key="9">
    <source>
        <dbReference type="Proteomes" id="UP000033725"/>
    </source>
</evidence>
<comment type="caution">
    <text evidence="8">The sequence shown here is derived from an EMBL/GenBank/DDBJ whole genome shotgun (WGS) entry which is preliminary data.</text>
</comment>
<keyword evidence="5 7" id="KW-0456">Lyase</keyword>
<evidence type="ECO:0000313" key="8">
    <source>
        <dbReference type="EMBL" id="KJL20507.1"/>
    </source>
</evidence>
<comment type="cofactor">
    <cofactor evidence="1 6 7">
        <name>pyridoxal 5'-phosphate</name>
        <dbReference type="ChEBI" id="CHEBI:597326"/>
    </cofactor>
</comment>
<evidence type="ECO:0000256" key="6">
    <source>
        <dbReference type="PIRSR" id="PIRSR602129-50"/>
    </source>
</evidence>
<evidence type="ECO:0000256" key="2">
    <source>
        <dbReference type="ARBA" id="ARBA00009533"/>
    </source>
</evidence>
<dbReference type="PROSITE" id="PS00392">
    <property type="entry name" value="DDC_GAD_HDC_YDC"/>
    <property type="match status" value="1"/>
</dbReference>
<dbReference type="PANTHER" id="PTHR11999:SF70">
    <property type="entry name" value="MIP05841P"/>
    <property type="match status" value="1"/>
</dbReference>
<name>A0A0F0KHX3_9MICO</name>
<dbReference type="GO" id="GO:0004058">
    <property type="term" value="F:aromatic-L-amino-acid decarboxylase activity"/>
    <property type="evidence" value="ECO:0007669"/>
    <property type="project" value="UniProtKB-ARBA"/>
</dbReference>
<gene>
    <name evidence="8" type="primary">ddc</name>
    <name evidence="8" type="ORF">RN51_02725</name>
</gene>
<protein>
    <submittedName>
        <fullName evidence="8">L-2,4-diaminobutyrate decarboxylase</fullName>
        <ecNumber evidence="8">4.1.1.86</ecNumber>
    </submittedName>
</protein>
<dbReference type="GO" id="GO:0033983">
    <property type="term" value="F:diaminobutyrate decarboxylase activity"/>
    <property type="evidence" value="ECO:0007669"/>
    <property type="project" value="UniProtKB-EC"/>
</dbReference>
<dbReference type="GO" id="GO:0030170">
    <property type="term" value="F:pyridoxal phosphate binding"/>
    <property type="evidence" value="ECO:0007669"/>
    <property type="project" value="InterPro"/>
</dbReference>
<dbReference type="InterPro" id="IPR015421">
    <property type="entry name" value="PyrdxlP-dep_Trfase_major"/>
</dbReference>
<evidence type="ECO:0000256" key="3">
    <source>
        <dbReference type="ARBA" id="ARBA00022793"/>
    </source>
</evidence>
<dbReference type="InterPro" id="IPR002129">
    <property type="entry name" value="PyrdxlP-dep_de-COase"/>
</dbReference>
<comment type="similarity">
    <text evidence="2 7">Belongs to the group II decarboxylase family.</text>
</comment>
<evidence type="ECO:0000256" key="4">
    <source>
        <dbReference type="ARBA" id="ARBA00022898"/>
    </source>
</evidence>
<keyword evidence="3" id="KW-0210">Decarboxylase</keyword>
<dbReference type="Pfam" id="PF00282">
    <property type="entry name" value="Pyridoxal_deC"/>
    <property type="match status" value="1"/>
</dbReference>
<dbReference type="RefSeq" id="WP_197073260.1">
    <property type="nucleotide sequence ID" value="NZ_JYIV01000028.1"/>
</dbReference>
<reference evidence="8 9" key="1">
    <citation type="submission" date="2015-02" db="EMBL/GenBank/DDBJ databases">
        <title>Draft genome sequences of ten Microbacterium spp. with emphasis on heavy metal contaminated environments.</title>
        <authorList>
            <person name="Corretto E."/>
        </authorList>
    </citation>
    <scope>NUCLEOTIDE SEQUENCE [LARGE SCALE GENOMIC DNA]</scope>
    <source>
        <strain evidence="8 9">BEL163</strain>
    </source>
</reference>
<evidence type="ECO:0000256" key="5">
    <source>
        <dbReference type="ARBA" id="ARBA00023239"/>
    </source>
</evidence>